<proteinExistence type="inferred from homology"/>
<dbReference type="GO" id="GO:0005634">
    <property type="term" value="C:nucleus"/>
    <property type="evidence" value="ECO:0007669"/>
    <property type="project" value="UniProtKB-SubCell"/>
</dbReference>
<reference evidence="14" key="1">
    <citation type="submission" date="2017-02" db="UniProtKB">
        <authorList>
            <consortium name="WormBaseParasite"/>
        </authorList>
    </citation>
    <scope>IDENTIFICATION</scope>
</reference>
<evidence type="ECO:0000259" key="11">
    <source>
        <dbReference type="Pfam" id="PF06883"/>
    </source>
</evidence>
<dbReference type="EMBL" id="UZAG01001729">
    <property type="protein sequence ID" value="VDO11956.1"/>
    <property type="molecule type" value="Genomic_DNA"/>
</dbReference>
<dbReference type="InterPro" id="IPR007121">
    <property type="entry name" value="RNA_pol_bsu_CS"/>
</dbReference>
<evidence type="ECO:0000256" key="7">
    <source>
        <dbReference type="ARBA" id="ARBA00023163"/>
    </source>
</evidence>
<accession>A0A0R3Q949</accession>
<dbReference type="EC" id="2.7.7.6" evidence="3"/>
<sequence length="369" mass="42085">MYPVLVDGKFVGYISQSEASHIERQLRFLKVSDDVRLPSCAEIILVQKSIDPINILVQYPGLYIFTEPARLIRPVRYLPSNRIEFIGTFEQVYLSICIDPEEAEPNVTMHQEIHPSCLFSFAANLIPFPDHNQSPRNVYQCQMGKQTMGIPVHAWNYRADNKMYRLQFPQNPIVKPDPYEKYGIDEYPLGTNACVAVISYTGYDMEDAMVINKSSYERGFAHGSIVKVERINLTEGRPTESLVFLCDPKNPQKTIGLDGLPIPGRLYMEGDPYYSVYEIDTNNYKVHKYKYAEAAFCGSVRIVEEGEHIGNSKGKCHALIQWRTQRNPIIGDKFASRHGQKGINSFLWPTESMPFSESGMVPDIIFNPH</sequence>
<dbReference type="STRING" id="42155.A0A0R3Q949"/>
<dbReference type="PROSITE" id="PS01166">
    <property type="entry name" value="RNA_POL_BETA"/>
    <property type="match status" value="1"/>
</dbReference>
<dbReference type="InterPro" id="IPR015712">
    <property type="entry name" value="DNA-dir_RNA_pol_su2"/>
</dbReference>
<evidence type="ECO:0000259" key="10">
    <source>
        <dbReference type="Pfam" id="PF00562"/>
    </source>
</evidence>
<dbReference type="Gene3D" id="2.40.270.10">
    <property type="entry name" value="DNA-directed RNA polymerase, subunit 2, domain 6"/>
    <property type="match status" value="2"/>
</dbReference>
<dbReference type="AlphaFoldDB" id="A0A0R3Q949"/>
<evidence type="ECO:0000256" key="1">
    <source>
        <dbReference type="ARBA" id="ARBA00004123"/>
    </source>
</evidence>
<keyword evidence="7" id="KW-0804">Transcription</keyword>
<comment type="catalytic activity">
    <reaction evidence="9">
        <text>RNA(n) + a ribonucleoside 5'-triphosphate = RNA(n+1) + diphosphate</text>
        <dbReference type="Rhea" id="RHEA:21248"/>
        <dbReference type="Rhea" id="RHEA-COMP:14527"/>
        <dbReference type="Rhea" id="RHEA-COMP:17342"/>
        <dbReference type="ChEBI" id="CHEBI:33019"/>
        <dbReference type="ChEBI" id="CHEBI:61557"/>
        <dbReference type="ChEBI" id="CHEBI:140395"/>
        <dbReference type="EC" id="2.7.7.6"/>
    </reaction>
    <physiologicalReaction direction="left-to-right" evidence="9">
        <dbReference type="Rhea" id="RHEA:21249"/>
    </physiologicalReaction>
</comment>
<dbReference type="GO" id="GO:0006351">
    <property type="term" value="P:DNA-templated transcription"/>
    <property type="evidence" value="ECO:0007669"/>
    <property type="project" value="InterPro"/>
</dbReference>
<evidence type="ECO:0000313" key="14">
    <source>
        <dbReference type="WBParaSite" id="BTMF_0000285701-mRNA-1"/>
    </source>
</evidence>
<dbReference type="PANTHER" id="PTHR20856">
    <property type="entry name" value="DNA-DIRECTED RNA POLYMERASE I SUBUNIT 2"/>
    <property type="match status" value="1"/>
</dbReference>
<feature type="domain" description="DNA-directed RNA polymerase I subunit RPA2" evidence="11">
    <location>
        <begin position="11"/>
        <end position="73"/>
    </location>
</feature>
<evidence type="ECO:0000313" key="13">
    <source>
        <dbReference type="Proteomes" id="UP000280834"/>
    </source>
</evidence>
<dbReference type="Pfam" id="PF06883">
    <property type="entry name" value="RNA_pol_Rpa2_4"/>
    <property type="match status" value="1"/>
</dbReference>
<evidence type="ECO:0000256" key="4">
    <source>
        <dbReference type="ARBA" id="ARBA00022478"/>
    </source>
</evidence>
<dbReference type="Proteomes" id="UP000280834">
    <property type="component" value="Unassembled WGS sequence"/>
</dbReference>
<dbReference type="GO" id="GO:0003899">
    <property type="term" value="F:DNA-directed RNA polymerase activity"/>
    <property type="evidence" value="ECO:0007669"/>
    <property type="project" value="UniProtKB-EC"/>
</dbReference>
<keyword evidence="4" id="KW-0240">DNA-directed RNA polymerase</keyword>
<evidence type="ECO:0000256" key="9">
    <source>
        <dbReference type="ARBA" id="ARBA00047768"/>
    </source>
</evidence>
<comment type="similarity">
    <text evidence="2">Belongs to the RNA polymerase beta chain family.</text>
</comment>
<dbReference type="GO" id="GO:0000428">
    <property type="term" value="C:DNA-directed RNA polymerase complex"/>
    <property type="evidence" value="ECO:0007669"/>
    <property type="project" value="UniProtKB-KW"/>
</dbReference>
<keyword evidence="8" id="KW-0539">Nucleus</keyword>
<evidence type="ECO:0000313" key="12">
    <source>
        <dbReference type="EMBL" id="VDO11956.1"/>
    </source>
</evidence>
<keyword evidence="13" id="KW-1185">Reference proteome</keyword>
<evidence type="ECO:0000256" key="2">
    <source>
        <dbReference type="ARBA" id="ARBA00006835"/>
    </source>
</evidence>
<comment type="subcellular location">
    <subcellularLocation>
        <location evidence="1">Nucleus</location>
    </subcellularLocation>
</comment>
<keyword evidence="5" id="KW-0808">Transferase</keyword>
<dbReference type="Pfam" id="PF00562">
    <property type="entry name" value="RNA_pol_Rpb2_6"/>
    <property type="match status" value="1"/>
</dbReference>
<dbReference type="GO" id="GO:0003677">
    <property type="term" value="F:DNA binding"/>
    <property type="evidence" value="ECO:0007669"/>
    <property type="project" value="InterPro"/>
</dbReference>
<dbReference type="SUPFAM" id="SSF64484">
    <property type="entry name" value="beta and beta-prime subunits of DNA dependent RNA-polymerase"/>
    <property type="match status" value="1"/>
</dbReference>
<dbReference type="InterPro" id="IPR009674">
    <property type="entry name" value="Rpa2_dom_4"/>
</dbReference>
<evidence type="ECO:0000256" key="8">
    <source>
        <dbReference type="ARBA" id="ARBA00023242"/>
    </source>
</evidence>
<dbReference type="InterPro" id="IPR037033">
    <property type="entry name" value="DNA-dir_RNAP_su2_hyb_sf"/>
</dbReference>
<gene>
    <name evidence="12" type="ORF">BTMF_LOCUS2181</name>
</gene>
<protein>
    <recommendedName>
        <fullName evidence="3">DNA-directed RNA polymerase</fullName>
        <ecNumber evidence="3">2.7.7.6</ecNumber>
    </recommendedName>
</protein>
<dbReference type="GO" id="GO:0032549">
    <property type="term" value="F:ribonucleoside binding"/>
    <property type="evidence" value="ECO:0007669"/>
    <property type="project" value="InterPro"/>
</dbReference>
<organism evidence="14">
    <name type="scientific">Brugia timori</name>
    <dbReference type="NCBI Taxonomy" id="42155"/>
    <lineage>
        <taxon>Eukaryota</taxon>
        <taxon>Metazoa</taxon>
        <taxon>Ecdysozoa</taxon>
        <taxon>Nematoda</taxon>
        <taxon>Chromadorea</taxon>
        <taxon>Rhabditida</taxon>
        <taxon>Spirurina</taxon>
        <taxon>Spiruromorpha</taxon>
        <taxon>Filarioidea</taxon>
        <taxon>Onchocercidae</taxon>
        <taxon>Brugia</taxon>
    </lineage>
</organism>
<dbReference type="Gene3D" id="3.90.1070.20">
    <property type="match status" value="1"/>
</dbReference>
<evidence type="ECO:0000256" key="6">
    <source>
        <dbReference type="ARBA" id="ARBA00022695"/>
    </source>
</evidence>
<feature type="domain" description="DNA-directed RNA polymerase subunit 2 hybrid-binding" evidence="10">
    <location>
        <begin position="123"/>
        <end position="369"/>
    </location>
</feature>
<reference evidence="12 13" key="2">
    <citation type="submission" date="2018-11" db="EMBL/GenBank/DDBJ databases">
        <authorList>
            <consortium name="Pathogen Informatics"/>
        </authorList>
    </citation>
    <scope>NUCLEOTIDE SEQUENCE [LARGE SCALE GENOMIC DNA]</scope>
</reference>
<dbReference type="FunFam" id="2.40.270.10:FF:000006">
    <property type="entry name" value="DNA-directed RNA polymerase subunit beta"/>
    <property type="match status" value="1"/>
</dbReference>
<keyword evidence="6" id="KW-0548">Nucleotidyltransferase</keyword>
<evidence type="ECO:0000256" key="5">
    <source>
        <dbReference type="ARBA" id="ARBA00022679"/>
    </source>
</evidence>
<dbReference type="WBParaSite" id="BTMF_0000285701-mRNA-1">
    <property type="protein sequence ID" value="BTMF_0000285701-mRNA-1"/>
    <property type="gene ID" value="BTMF_0000285701"/>
</dbReference>
<name>A0A0R3Q949_9BILA</name>
<evidence type="ECO:0000256" key="3">
    <source>
        <dbReference type="ARBA" id="ARBA00012418"/>
    </source>
</evidence>
<dbReference type="InterPro" id="IPR007120">
    <property type="entry name" value="DNA-dir_RNAP_su2_dom"/>
</dbReference>